<feature type="non-terminal residue" evidence="2">
    <location>
        <position position="1"/>
    </location>
</feature>
<organism evidence="2 3">
    <name type="scientific">Mycena maculata</name>
    <dbReference type="NCBI Taxonomy" id="230809"/>
    <lineage>
        <taxon>Eukaryota</taxon>
        <taxon>Fungi</taxon>
        <taxon>Dikarya</taxon>
        <taxon>Basidiomycota</taxon>
        <taxon>Agaricomycotina</taxon>
        <taxon>Agaricomycetes</taxon>
        <taxon>Agaricomycetidae</taxon>
        <taxon>Agaricales</taxon>
        <taxon>Marasmiineae</taxon>
        <taxon>Mycenaceae</taxon>
        <taxon>Mycena</taxon>
    </lineage>
</organism>
<comment type="caution">
    <text evidence="2">The sequence shown here is derived from an EMBL/GenBank/DDBJ whole genome shotgun (WGS) entry which is preliminary data.</text>
</comment>
<keyword evidence="3" id="KW-1185">Reference proteome</keyword>
<evidence type="ECO:0000313" key="3">
    <source>
        <dbReference type="Proteomes" id="UP001215280"/>
    </source>
</evidence>
<accession>A0AAD7MY92</accession>
<protein>
    <submittedName>
        <fullName evidence="2">Uncharacterized protein</fullName>
    </submittedName>
</protein>
<evidence type="ECO:0000313" key="2">
    <source>
        <dbReference type="EMBL" id="KAJ7738244.1"/>
    </source>
</evidence>
<proteinExistence type="predicted"/>
<dbReference type="EMBL" id="JARJLG010000138">
    <property type="protein sequence ID" value="KAJ7738244.1"/>
    <property type="molecule type" value="Genomic_DNA"/>
</dbReference>
<dbReference type="AlphaFoldDB" id="A0AAD7MY92"/>
<sequence>DNNLTLPPYMPSTAAPFYSEEPGTDERLLEYSPLLKYRPHTGTHIEQSGLDVVVLTEQDTSVDIPVYRRRARVNGFLVVEDRETVTEVTITVKGNVEVVVAERGSVAKNLLEEQQTLWRPSSSTSTCPDNIPFSPTLPTHFQDGDSSYPLPLSYNVAYSASGGLSVKIIYCVNLTVIRTRFIQSSAKHIISLKFNYCPRTRPARPIQPIVSDFLVDIKVMPEEWTQITTEMQARPKCTVAPLYLNAWSLSLSPTALFIPAAEVYALADTIPFHVQLTGPTTSLRELLPVVIKVTPIRQMLMQIHGDTERSRVAVGDTTLKSTPPGATAAERDSSHASGQP</sequence>
<name>A0AAD7MY92_9AGAR</name>
<gene>
    <name evidence="2" type="ORF">DFH07DRAFT_752680</name>
</gene>
<reference evidence="2" key="1">
    <citation type="submission" date="2023-03" db="EMBL/GenBank/DDBJ databases">
        <title>Massive genome expansion in bonnet fungi (Mycena s.s.) driven by repeated elements and novel gene families across ecological guilds.</title>
        <authorList>
            <consortium name="Lawrence Berkeley National Laboratory"/>
            <person name="Harder C.B."/>
            <person name="Miyauchi S."/>
            <person name="Viragh M."/>
            <person name="Kuo A."/>
            <person name="Thoen E."/>
            <person name="Andreopoulos B."/>
            <person name="Lu D."/>
            <person name="Skrede I."/>
            <person name="Drula E."/>
            <person name="Henrissat B."/>
            <person name="Morin E."/>
            <person name="Kohler A."/>
            <person name="Barry K."/>
            <person name="LaButti K."/>
            <person name="Morin E."/>
            <person name="Salamov A."/>
            <person name="Lipzen A."/>
            <person name="Mereny Z."/>
            <person name="Hegedus B."/>
            <person name="Baldrian P."/>
            <person name="Stursova M."/>
            <person name="Weitz H."/>
            <person name="Taylor A."/>
            <person name="Grigoriev I.V."/>
            <person name="Nagy L.G."/>
            <person name="Martin F."/>
            <person name="Kauserud H."/>
        </authorList>
    </citation>
    <scope>NUCLEOTIDE SEQUENCE</scope>
    <source>
        <strain evidence="2">CBHHK188m</strain>
    </source>
</reference>
<feature type="region of interest" description="Disordered" evidence="1">
    <location>
        <begin position="311"/>
        <end position="340"/>
    </location>
</feature>
<dbReference type="Proteomes" id="UP001215280">
    <property type="component" value="Unassembled WGS sequence"/>
</dbReference>
<evidence type="ECO:0000256" key="1">
    <source>
        <dbReference type="SAM" id="MobiDB-lite"/>
    </source>
</evidence>